<organism evidence="2 3">
    <name type="scientific">Flectobacillus roseus</name>
    <dbReference type="NCBI Taxonomy" id="502259"/>
    <lineage>
        <taxon>Bacteria</taxon>
        <taxon>Pseudomonadati</taxon>
        <taxon>Bacteroidota</taxon>
        <taxon>Cytophagia</taxon>
        <taxon>Cytophagales</taxon>
        <taxon>Flectobacillaceae</taxon>
        <taxon>Flectobacillus</taxon>
    </lineage>
</organism>
<feature type="chain" id="PRO_5046390641" description="DUF4249 family protein" evidence="1">
    <location>
        <begin position="21"/>
        <end position="274"/>
    </location>
</feature>
<name>A0ABT6YAP7_9BACT</name>
<dbReference type="EMBL" id="JASHIF010000012">
    <property type="protein sequence ID" value="MDI9860654.1"/>
    <property type="molecule type" value="Genomic_DNA"/>
</dbReference>
<comment type="caution">
    <text evidence="2">The sequence shown here is derived from an EMBL/GenBank/DDBJ whole genome shotgun (WGS) entry which is preliminary data.</text>
</comment>
<proteinExistence type="predicted"/>
<dbReference type="PROSITE" id="PS51257">
    <property type="entry name" value="PROKAR_LIPOPROTEIN"/>
    <property type="match status" value="1"/>
</dbReference>
<dbReference type="RefSeq" id="WP_283345294.1">
    <property type="nucleotide sequence ID" value="NZ_JASHIF010000012.1"/>
</dbReference>
<sequence>MKIYYFVIALLLGAFLSSCSNEGSVEVTDNAVIEAYLVAGQYISMHVKKEIPYSDQSISSEEPIDGLKITVTGDGKTYTLESLGNGDYRSDTTVKLKVGVSYSMSFVYNGKTISATTIIPTKPENYALDQSSIYLSQIDLSSGGRPMGGMGGTNIQVTWDNTTSDYYFVVVDNIETDPTPIYILADDADSTMFTRRFRSQPVQGTSTSVNPNEFQYFGMHNVILMHVNPDYAALYRSSGSTSQNISTPPTSITNGLGVFTGVNADTLKFEVKQR</sequence>
<dbReference type="Proteomes" id="UP001236507">
    <property type="component" value="Unassembled WGS sequence"/>
</dbReference>
<protein>
    <recommendedName>
        <fullName evidence="4">DUF4249 family protein</fullName>
    </recommendedName>
</protein>
<evidence type="ECO:0000313" key="3">
    <source>
        <dbReference type="Proteomes" id="UP001236507"/>
    </source>
</evidence>
<evidence type="ECO:0000256" key="1">
    <source>
        <dbReference type="SAM" id="SignalP"/>
    </source>
</evidence>
<reference evidence="2 3" key="1">
    <citation type="submission" date="2023-05" db="EMBL/GenBank/DDBJ databases">
        <title>Novel species of genus Flectobacillus isolated from stream in China.</title>
        <authorList>
            <person name="Lu H."/>
        </authorList>
    </citation>
    <scope>NUCLEOTIDE SEQUENCE [LARGE SCALE GENOMIC DNA]</scope>
    <source>
        <strain evidence="2 3">KCTC 42575</strain>
    </source>
</reference>
<evidence type="ECO:0000313" key="2">
    <source>
        <dbReference type="EMBL" id="MDI9860654.1"/>
    </source>
</evidence>
<gene>
    <name evidence="2" type="ORF">QM524_15670</name>
</gene>
<keyword evidence="3" id="KW-1185">Reference proteome</keyword>
<feature type="signal peptide" evidence="1">
    <location>
        <begin position="1"/>
        <end position="20"/>
    </location>
</feature>
<keyword evidence="1" id="KW-0732">Signal</keyword>
<evidence type="ECO:0008006" key="4">
    <source>
        <dbReference type="Google" id="ProtNLM"/>
    </source>
</evidence>
<accession>A0ABT6YAP7</accession>